<evidence type="ECO:0000313" key="2">
    <source>
        <dbReference type="Proteomes" id="UP000634647"/>
    </source>
</evidence>
<dbReference type="EMBL" id="BNAB01000004">
    <property type="protein sequence ID" value="GHE00281.1"/>
    <property type="molecule type" value="Genomic_DNA"/>
</dbReference>
<accession>A0AAN4UPZ7</accession>
<gene>
    <name evidence="1" type="ORF">GCM10008024_11160</name>
</gene>
<dbReference type="Proteomes" id="UP000634647">
    <property type="component" value="Unassembled WGS sequence"/>
</dbReference>
<reference evidence="1" key="2">
    <citation type="submission" date="2023-06" db="EMBL/GenBank/DDBJ databases">
        <authorList>
            <person name="Sun Q."/>
            <person name="Zhou Y."/>
        </authorList>
    </citation>
    <scope>NUCLEOTIDE SEQUENCE</scope>
    <source>
        <strain evidence="1">CGMCC 1.10859</strain>
    </source>
</reference>
<sequence>MQAPPRAGYRWGRGFGGASGGRIWGTMKGEGAPWGEVVIGHKPRWCRTGGGLMRGGVEKHPGKTWAHGKEKLLFHGMFRHGAPRRLPGCRKIVLAAASTD</sequence>
<organism evidence="1 2">
    <name type="scientific">Allgaiera indica</name>
    <dbReference type="NCBI Taxonomy" id="765699"/>
    <lineage>
        <taxon>Bacteria</taxon>
        <taxon>Pseudomonadati</taxon>
        <taxon>Pseudomonadota</taxon>
        <taxon>Alphaproteobacteria</taxon>
        <taxon>Rhodobacterales</taxon>
        <taxon>Paracoccaceae</taxon>
        <taxon>Allgaiera</taxon>
    </lineage>
</organism>
<protein>
    <submittedName>
        <fullName evidence="1">Uncharacterized protein</fullName>
    </submittedName>
</protein>
<evidence type="ECO:0000313" key="1">
    <source>
        <dbReference type="EMBL" id="GHE00281.1"/>
    </source>
</evidence>
<comment type="caution">
    <text evidence="1">The sequence shown here is derived from an EMBL/GenBank/DDBJ whole genome shotgun (WGS) entry which is preliminary data.</text>
</comment>
<dbReference type="AlphaFoldDB" id="A0AAN4UPZ7"/>
<proteinExistence type="predicted"/>
<name>A0AAN4UPZ7_9RHOB</name>
<reference evidence="1" key="1">
    <citation type="journal article" date="2014" name="Int. J. Syst. Evol. Microbiol.">
        <title>Complete genome sequence of Corynebacterium casei LMG S-19264T (=DSM 44701T), isolated from a smear-ripened cheese.</title>
        <authorList>
            <consortium name="US DOE Joint Genome Institute (JGI-PGF)"/>
            <person name="Walter F."/>
            <person name="Albersmeier A."/>
            <person name="Kalinowski J."/>
            <person name="Ruckert C."/>
        </authorList>
    </citation>
    <scope>NUCLEOTIDE SEQUENCE</scope>
    <source>
        <strain evidence="1">CGMCC 1.10859</strain>
    </source>
</reference>